<feature type="signal peptide" evidence="5">
    <location>
        <begin position="1"/>
        <end position="35"/>
    </location>
</feature>
<feature type="repeat" description="ANK" evidence="3">
    <location>
        <begin position="108"/>
        <end position="140"/>
    </location>
</feature>
<keyword evidence="1" id="KW-0677">Repeat</keyword>
<keyword evidence="5" id="KW-0732">Signal</keyword>
<proteinExistence type="predicted"/>
<feature type="chain" id="PRO_5012589027" evidence="5">
    <location>
        <begin position="36"/>
        <end position="215"/>
    </location>
</feature>
<dbReference type="KEGG" id="sphj:BSL82_15270"/>
<evidence type="ECO:0000313" key="7">
    <source>
        <dbReference type="Proteomes" id="UP000182063"/>
    </source>
</evidence>
<evidence type="ECO:0000256" key="5">
    <source>
        <dbReference type="SAM" id="SignalP"/>
    </source>
</evidence>
<feature type="repeat" description="ANK" evidence="3">
    <location>
        <begin position="75"/>
        <end position="107"/>
    </location>
</feature>
<dbReference type="PANTHER" id="PTHR24171">
    <property type="entry name" value="ANKYRIN REPEAT DOMAIN-CONTAINING PROTEIN 39-RELATED"/>
    <property type="match status" value="1"/>
</dbReference>
<dbReference type="PROSITE" id="PS50088">
    <property type="entry name" value="ANK_REPEAT"/>
    <property type="match status" value="3"/>
</dbReference>
<dbReference type="GO" id="GO:0004842">
    <property type="term" value="F:ubiquitin-protein transferase activity"/>
    <property type="evidence" value="ECO:0007669"/>
    <property type="project" value="TreeGrafter"/>
</dbReference>
<evidence type="ECO:0000256" key="2">
    <source>
        <dbReference type="ARBA" id="ARBA00023043"/>
    </source>
</evidence>
<feature type="region of interest" description="Disordered" evidence="4">
    <location>
        <begin position="196"/>
        <end position="215"/>
    </location>
</feature>
<evidence type="ECO:0000256" key="4">
    <source>
        <dbReference type="SAM" id="MobiDB-lite"/>
    </source>
</evidence>
<dbReference type="PROSITE" id="PS50297">
    <property type="entry name" value="ANK_REP_REGION"/>
    <property type="match status" value="3"/>
</dbReference>
<dbReference type="GO" id="GO:0085020">
    <property type="term" value="P:protein K6-linked ubiquitination"/>
    <property type="evidence" value="ECO:0007669"/>
    <property type="project" value="TreeGrafter"/>
</dbReference>
<dbReference type="InterPro" id="IPR036770">
    <property type="entry name" value="Ankyrin_rpt-contain_sf"/>
</dbReference>
<sequence>MGRKISAGMKNMKTRLIRATIAAGLIAATAMPAAAQFQSHAYQFLKAVRDQDALKAKEFFDKPGSTVVNSRDYSTGETGLHIVVKRRDVPWINFLANAGANLEARDDEGRTPLILAAQLGFADGVRVLLLRGADPNGVNGRGETALIFAVQARDATTVRALIDGGADPDQTDRFTGNSARDYAKRDSRSAALLKIMESAKPKKSSSKEKMVGPRL</sequence>
<dbReference type="SMART" id="SM00248">
    <property type="entry name" value="ANK"/>
    <property type="match status" value="3"/>
</dbReference>
<dbReference type="Pfam" id="PF00023">
    <property type="entry name" value="Ank"/>
    <property type="match status" value="1"/>
</dbReference>
<dbReference type="AlphaFoldDB" id="A0A1L3ZXZ0"/>
<evidence type="ECO:0000256" key="1">
    <source>
        <dbReference type="ARBA" id="ARBA00022737"/>
    </source>
</evidence>
<organism evidence="6 7">
    <name type="scientific">Tardibacter chloracetimidivorans</name>
    <dbReference type="NCBI Taxonomy" id="1921510"/>
    <lineage>
        <taxon>Bacteria</taxon>
        <taxon>Pseudomonadati</taxon>
        <taxon>Pseudomonadota</taxon>
        <taxon>Alphaproteobacteria</taxon>
        <taxon>Sphingomonadales</taxon>
        <taxon>Sphingomonadaceae</taxon>
        <taxon>Tardibacter</taxon>
    </lineage>
</organism>
<keyword evidence="7" id="KW-1185">Reference proteome</keyword>
<dbReference type="Proteomes" id="UP000182063">
    <property type="component" value="Chromosome"/>
</dbReference>
<gene>
    <name evidence="6" type="ORF">BSL82_15270</name>
</gene>
<feature type="repeat" description="ANK" evidence="3">
    <location>
        <begin position="141"/>
        <end position="173"/>
    </location>
</feature>
<evidence type="ECO:0000256" key="3">
    <source>
        <dbReference type="PROSITE-ProRule" id="PRU00023"/>
    </source>
</evidence>
<keyword evidence="2 3" id="KW-0040">ANK repeat</keyword>
<dbReference type="SUPFAM" id="SSF48403">
    <property type="entry name" value="Ankyrin repeat"/>
    <property type="match status" value="1"/>
</dbReference>
<accession>A0A1L3ZXZ0</accession>
<dbReference type="EMBL" id="CP018221">
    <property type="protein sequence ID" value="API60480.1"/>
    <property type="molecule type" value="Genomic_DNA"/>
</dbReference>
<dbReference type="Pfam" id="PF12796">
    <property type="entry name" value="Ank_2"/>
    <property type="match status" value="1"/>
</dbReference>
<name>A0A1L3ZXZ0_9SPHN</name>
<dbReference type="PANTHER" id="PTHR24171:SF8">
    <property type="entry name" value="BRCA1-ASSOCIATED RING DOMAIN PROTEIN 1"/>
    <property type="match status" value="1"/>
</dbReference>
<dbReference type="Gene3D" id="1.25.40.20">
    <property type="entry name" value="Ankyrin repeat-containing domain"/>
    <property type="match status" value="1"/>
</dbReference>
<reference evidence="7" key="1">
    <citation type="submission" date="2016-11" db="EMBL/GenBank/DDBJ databases">
        <title>Complete Genome Sequence of alachlor-degrading Sphingomonas sp. strain JJ-A5.</title>
        <authorList>
            <person name="Lee H."/>
            <person name="Ka J.-O."/>
        </authorList>
    </citation>
    <scope>NUCLEOTIDE SEQUENCE [LARGE SCALE GENOMIC DNA]</scope>
    <source>
        <strain evidence="7">JJ-A5</strain>
    </source>
</reference>
<feature type="region of interest" description="Disordered" evidence="4">
    <location>
        <begin position="163"/>
        <end position="182"/>
    </location>
</feature>
<evidence type="ECO:0000313" key="6">
    <source>
        <dbReference type="EMBL" id="API60480.1"/>
    </source>
</evidence>
<protein>
    <submittedName>
        <fullName evidence="6">Uncharacterized protein</fullName>
    </submittedName>
</protein>
<dbReference type="STRING" id="1921510.BSL82_15270"/>
<dbReference type="InterPro" id="IPR002110">
    <property type="entry name" value="Ankyrin_rpt"/>
</dbReference>
<feature type="compositionally biased region" description="Basic and acidic residues" evidence="4">
    <location>
        <begin position="197"/>
        <end position="215"/>
    </location>
</feature>